<dbReference type="AlphaFoldDB" id="A0A0V0T8H3"/>
<dbReference type="EMBL" id="JYDJ01000464">
    <property type="protein sequence ID" value="KRX35189.1"/>
    <property type="molecule type" value="Genomic_DNA"/>
</dbReference>
<name>A0A0V0T8H3_9BILA</name>
<feature type="domain" description="PiggyBac transposable element-derived protein" evidence="1">
    <location>
        <begin position="118"/>
        <end position="295"/>
    </location>
</feature>
<dbReference type="STRING" id="144512.A0A0V0T8H3"/>
<dbReference type="Proteomes" id="UP000055048">
    <property type="component" value="Unassembled WGS sequence"/>
</dbReference>
<evidence type="ECO:0000259" key="1">
    <source>
        <dbReference type="Pfam" id="PF13843"/>
    </source>
</evidence>
<dbReference type="PANTHER" id="PTHR47272:SF1">
    <property type="entry name" value="PIGGYBAC TRANSPOSABLE ELEMENT-DERIVED PROTEIN 3-LIKE"/>
    <property type="match status" value="1"/>
</dbReference>
<sequence length="301" mass="35225">MIRVQSTIYKARNHTAIVMDCDLNVRLSRSGRIMQELIVLPDADISEPETDSLMQKYLNLKHQRSFSVVESSAELTSEDEESETFRKTEFRWKNRRMPPIDATFKETASGSSCVLIEPVQYFRQYFHPTLLNHIVEQCHVCAAQCNSNFQITESELETFLGALLKMGLVPKPRYSMYWSTELRCDAIADAMSRNRFREVLRYLHFNDNSEAVLDRESPRYDRLYKIRPLIESIRQSYLQYQSIDEEIIPYKGRNELKQYIPKKPKKWGIKVNARTGMSGLLYDFCFYEGKVPRVKKPSGCL</sequence>
<comment type="caution">
    <text evidence="2">The sequence shown here is derived from an EMBL/GenBank/DDBJ whole genome shotgun (WGS) entry which is preliminary data.</text>
</comment>
<organism evidence="2 3">
    <name type="scientific">Trichinella murrelli</name>
    <dbReference type="NCBI Taxonomy" id="144512"/>
    <lineage>
        <taxon>Eukaryota</taxon>
        <taxon>Metazoa</taxon>
        <taxon>Ecdysozoa</taxon>
        <taxon>Nematoda</taxon>
        <taxon>Enoplea</taxon>
        <taxon>Dorylaimia</taxon>
        <taxon>Trichinellida</taxon>
        <taxon>Trichinellidae</taxon>
        <taxon>Trichinella</taxon>
    </lineage>
</organism>
<reference evidence="2 3" key="1">
    <citation type="submission" date="2015-01" db="EMBL/GenBank/DDBJ databases">
        <title>Evolution of Trichinella species and genotypes.</title>
        <authorList>
            <person name="Korhonen P.K."/>
            <person name="Edoardo P."/>
            <person name="Giuseppe L.R."/>
            <person name="Gasser R.B."/>
        </authorList>
    </citation>
    <scope>NUCLEOTIDE SEQUENCE [LARGE SCALE GENOMIC DNA]</scope>
    <source>
        <strain evidence="2">ISS417</strain>
    </source>
</reference>
<proteinExistence type="predicted"/>
<gene>
    <name evidence="2" type="primary">PGBD2</name>
    <name evidence="2" type="ORF">T05_6862</name>
</gene>
<dbReference type="PANTHER" id="PTHR47272">
    <property type="entry name" value="DDE_TNP_1_7 DOMAIN-CONTAINING PROTEIN"/>
    <property type="match status" value="1"/>
</dbReference>
<feature type="non-terminal residue" evidence="2">
    <location>
        <position position="301"/>
    </location>
</feature>
<dbReference type="InterPro" id="IPR029526">
    <property type="entry name" value="PGBD"/>
</dbReference>
<accession>A0A0V0T8H3</accession>
<evidence type="ECO:0000313" key="2">
    <source>
        <dbReference type="EMBL" id="KRX35189.1"/>
    </source>
</evidence>
<protein>
    <submittedName>
        <fullName evidence="2">PiggyBac transposable element-derived protein 2</fullName>
    </submittedName>
</protein>
<keyword evidence="3" id="KW-1185">Reference proteome</keyword>
<evidence type="ECO:0000313" key="3">
    <source>
        <dbReference type="Proteomes" id="UP000055048"/>
    </source>
</evidence>
<dbReference type="Pfam" id="PF13843">
    <property type="entry name" value="DDE_Tnp_1_7"/>
    <property type="match status" value="1"/>
</dbReference>